<gene>
    <name evidence="2" type="ORF">AUP44_19610</name>
    <name evidence="1" type="ORF">DCK97_27695</name>
</gene>
<dbReference type="RefSeq" id="WP_062761425.1">
    <property type="nucleotide sequence ID" value="NZ_CP121013.1"/>
</dbReference>
<evidence type="ECO:0000313" key="1">
    <source>
        <dbReference type="EMBL" id="HAE51203.1"/>
    </source>
</evidence>
<evidence type="ECO:0008006" key="5">
    <source>
        <dbReference type="Google" id="ProtNLM"/>
    </source>
</evidence>
<dbReference type="EMBL" id="DMAI01000456">
    <property type="protein sequence ID" value="HAE51203.1"/>
    <property type="molecule type" value="Genomic_DNA"/>
</dbReference>
<accession>A0A162LY22</accession>
<comment type="caution">
    <text evidence="2">The sequence shown here is derived from an EMBL/GenBank/DDBJ whole genome shotgun (WGS) entry which is preliminary data.</text>
</comment>
<dbReference type="GeneID" id="97244236"/>
<sequence>MMKKLDRQTKYAVVPVEKLRAINPLDDREVVEAQKGVTDDMIKALEEMVNAAKAGRLQGDGVLAIGALAWAVVDV</sequence>
<evidence type="ECO:0000313" key="4">
    <source>
        <dbReference type="Proteomes" id="UP000257706"/>
    </source>
</evidence>
<evidence type="ECO:0000313" key="2">
    <source>
        <dbReference type="EMBL" id="KYO57535.1"/>
    </source>
</evidence>
<dbReference type="Proteomes" id="UP000075787">
    <property type="component" value="Unassembled WGS sequence"/>
</dbReference>
<evidence type="ECO:0000313" key="3">
    <source>
        <dbReference type="Proteomes" id="UP000075787"/>
    </source>
</evidence>
<name>A0A162LY22_9PROT</name>
<dbReference type="EMBL" id="LPZR01000015">
    <property type="protein sequence ID" value="KYO57535.1"/>
    <property type="molecule type" value="Genomic_DNA"/>
</dbReference>
<dbReference type="OrthoDB" id="9960888at2"/>
<organism evidence="2 3">
    <name type="scientific">Tistrella mobilis</name>
    <dbReference type="NCBI Taxonomy" id="171437"/>
    <lineage>
        <taxon>Bacteria</taxon>
        <taxon>Pseudomonadati</taxon>
        <taxon>Pseudomonadota</taxon>
        <taxon>Alphaproteobacteria</taxon>
        <taxon>Geminicoccales</taxon>
        <taxon>Geminicoccaceae</taxon>
        <taxon>Tistrella</taxon>
    </lineage>
</organism>
<reference evidence="2 3" key="1">
    <citation type="submission" date="2015-12" db="EMBL/GenBank/DDBJ databases">
        <title>Genome sequence of Tistrella mobilis MCCC 1A02139.</title>
        <authorList>
            <person name="Lu L."/>
            <person name="Lai Q."/>
            <person name="Shao Z."/>
            <person name="Qian P."/>
        </authorList>
    </citation>
    <scope>NUCLEOTIDE SEQUENCE [LARGE SCALE GENOMIC DNA]</scope>
    <source>
        <strain evidence="2 3">MCCC 1A02139</strain>
    </source>
</reference>
<reference evidence="1 4" key="2">
    <citation type="journal article" date="2018" name="Nat. Biotechnol.">
        <title>A standardized bacterial taxonomy based on genome phylogeny substantially revises the tree of life.</title>
        <authorList>
            <person name="Parks D.H."/>
            <person name="Chuvochina M."/>
            <person name="Waite D.W."/>
            <person name="Rinke C."/>
            <person name="Skarshewski A."/>
            <person name="Chaumeil P.A."/>
            <person name="Hugenholtz P."/>
        </authorList>
    </citation>
    <scope>NUCLEOTIDE SEQUENCE [LARGE SCALE GENOMIC DNA]</scope>
    <source>
        <strain evidence="1">UBA8739</strain>
    </source>
</reference>
<proteinExistence type="predicted"/>
<dbReference type="Proteomes" id="UP000257706">
    <property type="component" value="Unassembled WGS sequence"/>
</dbReference>
<protein>
    <recommendedName>
        <fullName evidence="5">Peptide deformylase</fullName>
    </recommendedName>
</protein>
<dbReference type="AlphaFoldDB" id="A0A162LY22"/>